<sequence length="53" mass="5658">YTENIRHDILNHSLKQALVLLGFGYSAGCVDMKDRTVATSDGGTSSSCPTLLT</sequence>
<dbReference type="Proteomes" id="UP001469553">
    <property type="component" value="Unassembled WGS sequence"/>
</dbReference>
<evidence type="ECO:0000313" key="1">
    <source>
        <dbReference type="EMBL" id="MEQ2291577.1"/>
    </source>
</evidence>
<comment type="caution">
    <text evidence="1">The sequence shown here is derived from an EMBL/GenBank/DDBJ whole genome shotgun (WGS) entry which is preliminary data.</text>
</comment>
<name>A0ABV0YCW6_9TELE</name>
<evidence type="ECO:0000313" key="2">
    <source>
        <dbReference type="Proteomes" id="UP001469553"/>
    </source>
</evidence>
<dbReference type="EMBL" id="JAHRIP010029210">
    <property type="protein sequence ID" value="MEQ2291577.1"/>
    <property type="molecule type" value="Genomic_DNA"/>
</dbReference>
<feature type="non-terminal residue" evidence="1">
    <location>
        <position position="1"/>
    </location>
</feature>
<organism evidence="1 2">
    <name type="scientific">Ameca splendens</name>
    <dbReference type="NCBI Taxonomy" id="208324"/>
    <lineage>
        <taxon>Eukaryota</taxon>
        <taxon>Metazoa</taxon>
        <taxon>Chordata</taxon>
        <taxon>Craniata</taxon>
        <taxon>Vertebrata</taxon>
        <taxon>Euteleostomi</taxon>
        <taxon>Actinopterygii</taxon>
        <taxon>Neopterygii</taxon>
        <taxon>Teleostei</taxon>
        <taxon>Neoteleostei</taxon>
        <taxon>Acanthomorphata</taxon>
        <taxon>Ovalentaria</taxon>
        <taxon>Atherinomorphae</taxon>
        <taxon>Cyprinodontiformes</taxon>
        <taxon>Goodeidae</taxon>
        <taxon>Ameca</taxon>
    </lineage>
</organism>
<keyword evidence="2" id="KW-1185">Reference proteome</keyword>
<reference evidence="1 2" key="1">
    <citation type="submission" date="2021-06" db="EMBL/GenBank/DDBJ databases">
        <authorList>
            <person name="Palmer J.M."/>
        </authorList>
    </citation>
    <scope>NUCLEOTIDE SEQUENCE [LARGE SCALE GENOMIC DNA]</scope>
    <source>
        <strain evidence="1 2">AS_MEX2019</strain>
        <tissue evidence="1">Muscle</tissue>
    </source>
</reference>
<gene>
    <name evidence="1" type="ORF">AMECASPLE_014594</name>
</gene>
<accession>A0ABV0YCW6</accession>
<protein>
    <submittedName>
        <fullName evidence="1">Uncharacterized protein</fullName>
    </submittedName>
</protein>
<proteinExistence type="predicted"/>